<dbReference type="GO" id="GO:0016705">
    <property type="term" value="F:oxidoreductase activity, acting on paired donors, with incorporation or reduction of molecular oxygen"/>
    <property type="evidence" value="ECO:0007669"/>
    <property type="project" value="InterPro"/>
</dbReference>
<keyword evidence="7" id="KW-1185">Reference proteome</keyword>
<dbReference type="KEGG" id="mpp:MICPUCDRAFT_52786"/>
<keyword evidence="3" id="KW-0560">Oxidoreductase</keyword>
<dbReference type="PANTHER" id="PTHR14650:SF1">
    <property type="entry name" value="2-OXOGLUTARATE AND IRON-DEPENDENT OXYGENASE DOMAIN-CONTAINING PROTEIN 3"/>
    <property type="match status" value="1"/>
</dbReference>
<dbReference type="GeneID" id="9688538"/>
<evidence type="ECO:0000313" key="6">
    <source>
        <dbReference type="EMBL" id="EEH52843.1"/>
    </source>
</evidence>
<evidence type="ECO:0000259" key="5">
    <source>
        <dbReference type="SMART" id="SM00702"/>
    </source>
</evidence>
<dbReference type="PANTHER" id="PTHR14650">
    <property type="entry name" value="PROLYL HYDROXYLASE-RELATED"/>
    <property type="match status" value="1"/>
</dbReference>
<evidence type="ECO:0000256" key="4">
    <source>
        <dbReference type="SAM" id="MobiDB-lite"/>
    </source>
</evidence>
<gene>
    <name evidence="6" type="ORF">MICPUCDRAFT_52786</name>
</gene>
<feature type="region of interest" description="Disordered" evidence="4">
    <location>
        <begin position="195"/>
        <end position="216"/>
    </location>
</feature>
<protein>
    <submittedName>
        <fullName evidence="6">Predicted protein</fullName>
    </submittedName>
</protein>
<dbReference type="OrthoDB" id="438715at2759"/>
<organism evidence="7">
    <name type="scientific">Micromonas pusilla (strain CCMP1545)</name>
    <name type="common">Picoplanktonic green alga</name>
    <dbReference type="NCBI Taxonomy" id="564608"/>
    <lineage>
        <taxon>Eukaryota</taxon>
        <taxon>Viridiplantae</taxon>
        <taxon>Chlorophyta</taxon>
        <taxon>Mamiellophyceae</taxon>
        <taxon>Mamiellales</taxon>
        <taxon>Mamiellaceae</taxon>
        <taxon>Micromonas</taxon>
    </lineage>
</organism>
<dbReference type="GO" id="GO:0051213">
    <property type="term" value="F:dioxygenase activity"/>
    <property type="evidence" value="ECO:0007669"/>
    <property type="project" value="UniProtKB-KW"/>
</dbReference>
<dbReference type="InterPro" id="IPR044862">
    <property type="entry name" value="Pro_4_hyd_alph_FE2OG_OXY"/>
</dbReference>
<feature type="compositionally biased region" description="Basic and acidic residues" evidence="4">
    <location>
        <begin position="207"/>
        <end position="216"/>
    </location>
</feature>
<name>C1N536_MICPC</name>
<evidence type="ECO:0000313" key="7">
    <source>
        <dbReference type="Proteomes" id="UP000001876"/>
    </source>
</evidence>
<dbReference type="Proteomes" id="UP000001876">
    <property type="component" value="Unassembled WGS sequence"/>
</dbReference>
<feature type="region of interest" description="Disordered" evidence="4">
    <location>
        <begin position="36"/>
        <end position="96"/>
    </location>
</feature>
<dbReference type="InterPro" id="IPR006620">
    <property type="entry name" value="Pro_4_hyd_alph"/>
</dbReference>
<dbReference type="GO" id="GO:0031418">
    <property type="term" value="F:L-ascorbic acid binding"/>
    <property type="evidence" value="ECO:0007669"/>
    <property type="project" value="InterPro"/>
</dbReference>
<keyword evidence="2" id="KW-0223">Dioxygenase</keyword>
<dbReference type="EMBL" id="GG663747">
    <property type="protein sequence ID" value="EEH52843.1"/>
    <property type="molecule type" value="Genomic_DNA"/>
</dbReference>
<dbReference type="Gene3D" id="2.60.120.620">
    <property type="entry name" value="q2cbj1_9rhob like domain"/>
    <property type="match status" value="1"/>
</dbReference>
<dbReference type="AlphaFoldDB" id="C1N536"/>
<proteinExistence type="predicted"/>
<evidence type="ECO:0000256" key="1">
    <source>
        <dbReference type="ARBA" id="ARBA00001961"/>
    </source>
</evidence>
<dbReference type="OMA" id="HGYWSPH"/>
<reference evidence="6 7" key="1">
    <citation type="journal article" date="2009" name="Science">
        <title>Green evolution and dynamic adaptations revealed by genomes of the marine picoeukaryotes Micromonas.</title>
        <authorList>
            <person name="Worden A.Z."/>
            <person name="Lee J.H."/>
            <person name="Mock T."/>
            <person name="Rouze P."/>
            <person name="Simmons M.P."/>
            <person name="Aerts A.L."/>
            <person name="Allen A.E."/>
            <person name="Cuvelier M.L."/>
            <person name="Derelle E."/>
            <person name="Everett M.V."/>
            <person name="Foulon E."/>
            <person name="Grimwood J."/>
            <person name="Gundlach H."/>
            <person name="Henrissat B."/>
            <person name="Napoli C."/>
            <person name="McDonald S.M."/>
            <person name="Parker M.S."/>
            <person name="Rombauts S."/>
            <person name="Salamov A."/>
            <person name="Von Dassow P."/>
            <person name="Badger J.H."/>
            <person name="Coutinho P.M."/>
            <person name="Demir E."/>
            <person name="Dubchak I."/>
            <person name="Gentemann C."/>
            <person name="Eikrem W."/>
            <person name="Gready J.E."/>
            <person name="John U."/>
            <person name="Lanier W."/>
            <person name="Lindquist E.A."/>
            <person name="Lucas S."/>
            <person name="Mayer K.F."/>
            <person name="Moreau H."/>
            <person name="Not F."/>
            <person name="Otillar R."/>
            <person name="Panaud O."/>
            <person name="Pangilinan J."/>
            <person name="Paulsen I."/>
            <person name="Piegu B."/>
            <person name="Poliakov A."/>
            <person name="Robbens S."/>
            <person name="Schmutz J."/>
            <person name="Toulza E."/>
            <person name="Wyss T."/>
            <person name="Zelensky A."/>
            <person name="Zhou K."/>
            <person name="Armbrust E.V."/>
            <person name="Bhattacharya D."/>
            <person name="Goodenough U.W."/>
            <person name="Van de Peer Y."/>
            <person name="Grigoriev I.V."/>
        </authorList>
    </citation>
    <scope>NUCLEOTIDE SEQUENCE [LARGE SCALE GENOMIC DNA]</scope>
    <source>
        <strain evidence="6 7">CCMP1545</strain>
    </source>
</reference>
<evidence type="ECO:0000256" key="2">
    <source>
        <dbReference type="ARBA" id="ARBA00022964"/>
    </source>
</evidence>
<dbReference type="GO" id="GO:0005506">
    <property type="term" value="F:iron ion binding"/>
    <property type="evidence" value="ECO:0007669"/>
    <property type="project" value="InterPro"/>
</dbReference>
<dbReference type="Pfam" id="PF13640">
    <property type="entry name" value="2OG-FeII_Oxy_3"/>
    <property type="match status" value="1"/>
</dbReference>
<comment type="cofactor">
    <cofactor evidence="1">
        <name>L-ascorbate</name>
        <dbReference type="ChEBI" id="CHEBI:38290"/>
    </cofactor>
</comment>
<sequence length="321" mass="33805">MRGGGDVLRVGTAAWSAARDAWRDRAAASARALIASRTSAAKSPSTISTRFEHLATGSHPTPTRTTRRTRDGRDVSSVDALPPWPPGASPRPGRSRRHVIDGAFDARDVARLERVAATALDPLRDRARGDACVTVGRASESLLGEDAHVVMTRVLREMRVAAEDALRGDEGGKEDVALHPVGGLLTHIRAATTGGDGDDAATAAGGGREEHGYWSPHVDKANVPEYDISAVLYLSSGAGGGSDDDADAEDADFEGGEFAFLDGDDDDGVRRKRVVTPRRGRLVVFSSGEENVHAVGKVTRGGRSTLSLWLSGDARVAAAEE</sequence>
<dbReference type="RefSeq" id="XP_003062904.1">
    <property type="nucleotide sequence ID" value="XM_003062858.1"/>
</dbReference>
<dbReference type="InterPro" id="IPR039210">
    <property type="entry name" value="OGFOD3"/>
</dbReference>
<evidence type="ECO:0000256" key="3">
    <source>
        <dbReference type="ARBA" id="ARBA00023002"/>
    </source>
</evidence>
<dbReference type="GO" id="GO:0016020">
    <property type="term" value="C:membrane"/>
    <property type="evidence" value="ECO:0007669"/>
    <property type="project" value="TreeGrafter"/>
</dbReference>
<dbReference type="SMART" id="SM00702">
    <property type="entry name" value="P4Hc"/>
    <property type="match status" value="1"/>
</dbReference>
<feature type="domain" description="Prolyl 4-hydroxylase alpha subunit" evidence="5">
    <location>
        <begin position="92"/>
        <end position="311"/>
    </location>
</feature>
<accession>C1N536</accession>